<evidence type="ECO:0000313" key="2">
    <source>
        <dbReference type="EMBL" id="MUG68063.1"/>
    </source>
</evidence>
<dbReference type="EMBL" id="NPBY01000030">
    <property type="protein sequence ID" value="PAD77224.1"/>
    <property type="molecule type" value="Genomic_DNA"/>
</dbReference>
<keyword evidence="2" id="KW-0240">DNA-directed RNA polymerase</keyword>
<sequence>MSESKENNRPRTSGWKITLRIMVPVLMVLALFGGMTFGYVVLGKQELSEVFEWSTWRHVYDLIFAP</sequence>
<dbReference type="InterPro" id="IPR024596">
    <property type="entry name" value="RNApol_su_b/EpuA"/>
</dbReference>
<dbReference type="EMBL" id="WOAA01000021">
    <property type="protein sequence ID" value="MUG68063.1"/>
    <property type="molecule type" value="Genomic_DNA"/>
</dbReference>
<dbReference type="Pfam" id="PF11772">
    <property type="entry name" value="EpuA"/>
    <property type="match status" value="1"/>
</dbReference>
<dbReference type="Proteomes" id="UP000435177">
    <property type="component" value="Unassembled WGS sequence"/>
</dbReference>
<dbReference type="Proteomes" id="UP000215596">
    <property type="component" value="Unassembled WGS sequence"/>
</dbReference>
<dbReference type="AlphaFoldDB" id="A0A268EVW4"/>
<evidence type="ECO:0000313" key="3">
    <source>
        <dbReference type="EMBL" id="PAD77224.1"/>
    </source>
</evidence>
<gene>
    <name evidence="3" type="ORF">CHH67_09425</name>
    <name evidence="2" type="ORF">GNP94_18945</name>
</gene>
<keyword evidence="5" id="KW-1185">Reference proteome</keyword>
<organism evidence="3 4">
    <name type="scientific">Paenibacillus campinasensis</name>
    <dbReference type="NCBI Taxonomy" id="66347"/>
    <lineage>
        <taxon>Bacteria</taxon>
        <taxon>Bacillati</taxon>
        <taxon>Bacillota</taxon>
        <taxon>Bacilli</taxon>
        <taxon>Bacillales</taxon>
        <taxon>Paenibacillaceae</taxon>
        <taxon>Paenibacillus</taxon>
    </lineage>
</organism>
<dbReference type="RefSeq" id="WP_095264925.1">
    <property type="nucleotide sequence ID" value="NZ_NPBY01000030.1"/>
</dbReference>
<keyword evidence="1" id="KW-0812">Transmembrane</keyword>
<reference evidence="3 4" key="1">
    <citation type="submission" date="2017-07" db="EMBL/GenBank/DDBJ databases">
        <title>Isolation and whole genome analysis of endospore-forming bacteria from heroin.</title>
        <authorList>
            <person name="Kalinowski J."/>
            <person name="Ahrens B."/>
            <person name="Al-Dilaimi A."/>
            <person name="Winkler A."/>
            <person name="Wibberg D."/>
            <person name="Schleenbecker U."/>
            <person name="Ruckert C."/>
            <person name="Wolfel R."/>
            <person name="Grass G."/>
        </authorList>
    </citation>
    <scope>NUCLEOTIDE SEQUENCE [LARGE SCALE GENOMIC DNA]</scope>
    <source>
        <strain evidence="3 4">7537-G1</strain>
    </source>
</reference>
<evidence type="ECO:0000313" key="4">
    <source>
        <dbReference type="Proteomes" id="UP000215596"/>
    </source>
</evidence>
<keyword evidence="2" id="KW-0804">Transcription</keyword>
<dbReference type="OrthoDB" id="2990424at2"/>
<name>A0A268EVW4_9BACL</name>
<keyword evidence="1" id="KW-0472">Membrane</keyword>
<protein>
    <submittedName>
        <fullName evidence="2">DNA-directed RNA polymerase subunit beta</fullName>
    </submittedName>
</protein>
<keyword evidence="1" id="KW-1133">Transmembrane helix</keyword>
<evidence type="ECO:0000313" key="5">
    <source>
        <dbReference type="Proteomes" id="UP000435177"/>
    </source>
</evidence>
<comment type="caution">
    <text evidence="3">The sequence shown here is derived from an EMBL/GenBank/DDBJ whole genome shotgun (WGS) entry which is preliminary data.</text>
</comment>
<evidence type="ECO:0000256" key="1">
    <source>
        <dbReference type="SAM" id="Phobius"/>
    </source>
</evidence>
<dbReference type="GO" id="GO:0000428">
    <property type="term" value="C:DNA-directed RNA polymerase complex"/>
    <property type="evidence" value="ECO:0007669"/>
    <property type="project" value="UniProtKB-KW"/>
</dbReference>
<feature type="transmembrane region" description="Helical" evidence="1">
    <location>
        <begin position="21"/>
        <end position="42"/>
    </location>
</feature>
<reference evidence="2 5" key="2">
    <citation type="submission" date="2019-11" db="EMBL/GenBank/DDBJ databases">
        <title>Draft genome sequences of five Paenibacillus species of dairy origin.</title>
        <authorList>
            <person name="Olajide A.M."/>
            <person name="Chen S."/>
            <person name="Lapointe G."/>
        </authorList>
    </citation>
    <scope>NUCLEOTIDE SEQUENCE [LARGE SCALE GENOMIC DNA]</scope>
    <source>
        <strain evidence="2 5">3CS1</strain>
    </source>
</reference>
<proteinExistence type="predicted"/>
<accession>A0A268EVW4</accession>